<dbReference type="Gene3D" id="3.30.70.600">
    <property type="entry name" value="Ribosomal protein S10 domain"/>
    <property type="match status" value="1"/>
</dbReference>
<dbReference type="HAMAP" id="MF_00335">
    <property type="entry name" value="RNase_Y"/>
    <property type="match status" value="1"/>
</dbReference>
<evidence type="ECO:0000256" key="5">
    <source>
        <dbReference type="ARBA" id="ARBA00022884"/>
    </source>
</evidence>
<dbReference type="PROSITE" id="PS51831">
    <property type="entry name" value="HD"/>
    <property type="match status" value="1"/>
</dbReference>
<dbReference type="EMBL" id="CAJVPJ010000309">
    <property type="protein sequence ID" value="CAG8509622.1"/>
    <property type="molecule type" value="Genomic_DNA"/>
</dbReference>
<dbReference type="GO" id="GO:0006412">
    <property type="term" value="P:translation"/>
    <property type="evidence" value="ECO:0007669"/>
    <property type="project" value="InterPro"/>
</dbReference>
<dbReference type="InterPro" id="IPR006674">
    <property type="entry name" value="HD_domain"/>
</dbReference>
<dbReference type="SMART" id="SM00471">
    <property type="entry name" value="HDc"/>
    <property type="match status" value="1"/>
</dbReference>
<dbReference type="HAMAP" id="MF_00508">
    <property type="entry name" value="Ribosomal_uS10"/>
    <property type="match status" value="1"/>
</dbReference>
<evidence type="ECO:0000313" key="10">
    <source>
        <dbReference type="EMBL" id="CAG8509622.1"/>
    </source>
</evidence>
<keyword evidence="7" id="KW-0687">Ribonucleoprotein</keyword>
<comment type="similarity">
    <text evidence="1">Belongs to the universal ribosomal protein uS10 family.</text>
</comment>
<evidence type="ECO:0000256" key="6">
    <source>
        <dbReference type="ARBA" id="ARBA00022980"/>
    </source>
</evidence>
<gene>
    <name evidence="10" type="ORF">POCULU_LOCUS3000</name>
</gene>
<evidence type="ECO:0000256" key="8">
    <source>
        <dbReference type="PROSITE-ProRule" id="PRU00117"/>
    </source>
</evidence>
<dbReference type="Gene3D" id="1.10.3210.10">
    <property type="entry name" value="Hypothetical protein af1432"/>
    <property type="match status" value="1"/>
</dbReference>
<dbReference type="GO" id="GO:0006402">
    <property type="term" value="P:mRNA catabolic process"/>
    <property type="evidence" value="ECO:0007669"/>
    <property type="project" value="InterPro"/>
</dbReference>
<dbReference type="GO" id="GO:0005840">
    <property type="term" value="C:ribosome"/>
    <property type="evidence" value="ECO:0007669"/>
    <property type="project" value="UniProtKB-KW"/>
</dbReference>
<keyword evidence="2" id="KW-0540">Nuclease</keyword>
<dbReference type="InterPro" id="IPR003607">
    <property type="entry name" value="HD/PDEase_dom"/>
</dbReference>
<dbReference type="PANTHER" id="PTHR11700">
    <property type="entry name" value="30S RIBOSOMAL PROTEIN S10 FAMILY MEMBER"/>
    <property type="match status" value="1"/>
</dbReference>
<dbReference type="Pfam" id="PF01966">
    <property type="entry name" value="HD"/>
    <property type="match status" value="1"/>
</dbReference>
<dbReference type="GO" id="GO:0004519">
    <property type="term" value="F:endonuclease activity"/>
    <property type="evidence" value="ECO:0007669"/>
    <property type="project" value="UniProtKB-KW"/>
</dbReference>
<name>A0A9N9F538_9GLOM</name>
<dbReference type="GO" id="GO:0003735">
    <property type="term" value="F:structural constituent of ribosome"/>
    <property type="evidence" value="ECO:0007669"/>
    <property type="project" value="InterPro"/>
</dbReference>
<dbReference type="Proteomes" id="UP000789572">
    <property type="component" value="Unassembled WGS sequence"/>
</dbReference>
<dbReference type="PROSITE" id="PS50084">
    <property type="entry name" value="KH_TYPE_1"/>
    <property type="match status" value="1"/>
</dbReference>
<dbReference type="AlphaFoldDB" id="A0A9N9F538"/>
<dbReference type="InterPro" id="IPR036612">
    <property type="entry name" value="KH_dom_type_1_sf"/>
</dbReference>
<dbReference type="Pfam" id="PF00338">
    <property type="entry name" value="Ribosomal_S10"/>
    <property type="match status" value="1"/>
</dbReference>
<keyword evidence="3" id="KW-0255">Endonuclease</keyword>
<proteinExistence type="inferred from homology"/>
<evidence type="ECO:0000256" key="3">
    <source>
        <dbReference type="ARBA" id="ARBA00022759"/>
    </source>
</evidence>
<keyword evidence="5 8" id="KW-0694">RNA-binding</keyword>
<dbReference type="GO" id="GO:1990904">
    <property type="term" value="C:ribonucleoprotein complex"/>
    <property type="evidence" value="ECO:0007669"/>
    <property type="project" value="UniProtKB-KW"/>
</dbReference>
<dbReference type="InterPro" id="IPR001848">
    <property type="entry name" value="Ribosomal_uS10"/>
</dbReference>
<reference evidence="10" key="1">
    <citation type="submission" date="2021-06" db="EMBL/GenBank/DDBJ databases">
        <authorList>
            <person name="Kallberg Y."/>
            <person name="Tangrot J."/>
            <person name="Rosling A."/>
        </authorList>
    </citation>
    <scope>NUCLEOTIDE SEQUENCE</scope>
    <source>
        <strain evidence="10">IA702</strain>
    </source>
</reference>
<keyword evidence="4" id="KW-0378">Hydrolase</keyword>
<organism evidence="10 11">
    <name type="scientific">Paraglomus occultum</name>
    <dbReference type="NCBI Taxonomy" id="144539"/>
    <lineage>
        <taxon>Eukaryota</taxon>
        <taxon>Fungi</taxon>
        <taxon>Fungi incertae sedis</taxon>
        <taxon>Mucoromycota</taxon>
        <taxon>Glomeromycotina</taxon>
        <taxon>Glomeromycetes</taxon>
        <taxon>Paraglomerales</taxon>
        <taxon>Paraglomeraceae</taxon>
        <taxon>Paraglomus</taxon>
    </lineage>
</organism>
<sequence>MAVKINSQIKITVYGYDVATTEEATRLVSEKLSQLKLKFSGPMPFPTKRVLRSVPISPHKHKDSQEQFVREIHQRVIHIAKISPSDLESLEKLKVPNTAHLEVLSPMRNFWRLVANFLRVARIEKERLFPANEELFTQQLAVSSEKEKSIKAEMEKVNEIKKWVMDKLEKAIPMSKEEAKKNLLFLLREEVDQELDKIIGKEGRNINAFQRVTGTELIIDRESDELSVQISSFNSLRRAVGLQTLQTLIKEVSSEIKEFIIKTGTEVLKELELNNVHPELVKHLGRLKFRTSYGQNVLEHCLEVAKLAGSIAAELDLDVLLARRVGLFHDIGKAVEDNGSYSHVLSGVSLAKKCQESEVVINAIASHHRDFPPNNLYSLIVLAADKLSAARPGARGYQSESYIERMNSLENIANKFPGIKKSYAFQAGREV</sequence>
<dbReference type="NCBIfam" id="TIGR00277">
    <property type="entry name" value="HDIG"/>
    <property type="match status" value="1"/>
</dbReference>
<keyword evidence="6" id="KW-0689">Ribosomal protein</keyword>
<keyword evidence="11" id="KW-1185">Reference proteome</keyword>
<evidence type="ECO:0000256" key="1">
    <source>
        <dbReference type="ARBA" id="ARBA00007102"/>
    </source>
</evidence>
<comment type="caution">
    <text evidence="10">The sequence shown here is derived from an EMBL/GenBank/DDBJ whole genome shotgun (WGS) entry which is preliminary data.</text>
</comment>
<feature type="domain" description="HD" evidence="9">
    <location>
        <begin position="297"/>
        <end position="390"/>
    </location>
</feature>
<dbReference type="SUPFAM" id="SSF54999">
    <property type="entry name" value="Ribosomal protein S10"/>
    <property type="match status" value="1"/>
</dbReference>
<dbReference type="InterPro" id="IPR027486">
    <property type="entry name" value="Ribosomal_uS10_dom"/>
</dbReference>
<evidence type="ECO:0000259" key="9">
    <source>
        <dbReference type="PROSITE" id="PS51831"/>
    </source>
</evidence>
<dbReference type="InterPro" id="IPR036838">
    <property type="entry name" value="Ribosomal_uS10_dom_sf"/>
</dbReference>
<dbReference type="InterPro" id="IPR006675">
    <property type="entry name" value="HDIG_dom"/>
</dbReference>
<evidence type="ECO:0000256" key="2">
    <source>
        <dbReference type="ARBA" id="ARBA00022722"/>
    </source>
</evidence>
<protein>
    <submittedName>
        <fullName evidence="10">200_t:CDS:1</fullName>
    </submittedName>
</protein>
<dbReference type="GO" id="GO:0016020">
    <property type="term" value="C:membrane"/>
    <property type="evidence" value="ECO:0007669"/>
    <property type="project" value="InterPro"/>
</dbReference>
<dbReference type="OrthoDB" id="2390395at2759"/>
<dbReference type="SUPFAM" id="SSF109604">
    <property type="entry name" value="HD-domain/PDEase-like"/>
    <property type="match status" value="1"/>
</dbReference>
<accession>A0A9N9F538</accession>
<evidence type="ECO:0000313" key="11">
    <source>
        <dbReference type="Proteomes" id="UP000789572"/>
    </source>
</evidence>
<dbReference type="SUPFAM" id="SSF54791">
    <property type="entry name" value="Eukaryotic type KH-domain (KH-domain type I)"/>
    <property type="match status" value="1"/>
</dbReference>
<dbReference type="InterPro" id="IPR017705">
    <property type="entry name" value="Ribonuclease_Y"/>
</dbReference>
<evidence type="ECO:0000256" key="4">
    <source>
        <dbReference type="ARBA" id="ARBA00022801"/>
    </source>
</evidence>
<dbReference type="GO" id="GO:0016787">
    <property type="term" value="F:hydrolase activity"/>
    <property type="evidence" value="ECO:0007669"/>
    <property type="project" value="UniProtKB-KW"/>
</dbReference>
<dbReference type="CDD" id="cd00077">
    <property type="entry name" value="HDc"/>
    <property type="match status" value="1"/>
</dbReference>
<dbReference type="SMART" id="SM01403">
    <property type="entry name" value="Ribosomal_S10"/>
    <property type="match status" value="1"/>
</dbReference>
<evidence type="ECO:0000256" key="7">
    <source>
        <dbReference type="ARBA" id="ARBA00023274"/>
    </source>
</evidence>
<dbReference type="GO" id="GO:0003723">
    <property type="term" value="F:RNA binding"/>
    <property type="evidence" value="ECO:0007669"/>
    <property type="project" value="UniProtKB-UniRule"/>
</dbReference>